<evidence type="ECO:0000256" key="4">
    <source>
        <dbReference type="ARBA" id="ARBA00022692"/>
    </source>
</evidence>
<evidence type="ECO:0000256" key="2">
    <source>
        <dbReference type="ARBA" id="ARBA00022448"/>
    </source>
</evidence>
<dbReference type="CDD" id="cd06261">
    <property type="entry name" value="TM_PBP2"/>
    <property type="match status" value="1"/>
</dbReference>
<evidence type="ECO:0000259" key="10">
    <source>
        <dbReference type="PROSITE" id="PS50928"/>
    </source>
</evidence>
<keyword evidence="2 9" id="KW-0813">Transport</keyword>
<evidence type="ECO:0000256" key="8">
    <source>
        <dbReference type="ARBA" id="ARBA00023136"/>
    </source>
</evidence>
<dbReference type="EMBL" id="JAEPRQ010000006">
    <property type="protein sequence ID" value="MBK4217188.1"/>
    <property type="molecule type" value="Genomic_DNA"/>
</dbReference>
<dbReference type="InterPro" id="IPR050366">
    <property type="entry name" value="BP-dependent_transpt_permease"/>
</dbReference>
<dbReference type="Pfam" id="PF00528">
    <property type="entry name" value="BPD_transp_1"/>
    <property type="match status" value="1"/>
</dbReference>
<dbReference type="Gene3D" id="1.10.3720.10">
    <property type="entry name" value="MetI-like"/>
    <property type="match status" value="1"/>
</dbReference>
<feature type="domain" description="ABC transmembrane type-1" evidence="10">
    <location>
        <begin position="100"/>
        <end position="289"/>
    </location>
</feature>
<keyword evidence="3" id="KW-1003">Cell membrane</keyword>
<feature type="transmembrane region" description="Helical" evidence="9">
    <location>
        <begin position="263"/>
        <end position="285"/>
    </location>
</feature>
<evidence type="ECO:0000256" key="5">
    <source>
        <dbReference type="ARBA" id="ARBA00022856"/>
    </source>
</evidence>
<dbReference type="Proteomes" id="UP000640485">
    <property type="component" value="Unassembled WGS sequence"/>
</dbReference>
<evidence type="ECO:0000313" key="11">
    <source>
        <dbReference type="EMBL" id="MBK4217188.1"/>
    </source>
</evidence>
<proteinExistence type="inferred from homology"/>
<feature type="transmembrane region" description="Helical" evidence="9">
    <location>
        <begin position="149"/>
        <end position="174"/>
    </location>
</feature>
<dbReference type="GO" id="GO:0071916">
    <property type="term" value="F:dipeptide transmembrane transporter activity"/>
    <property type="evidence" value="ECO:0007669"/>
    <property type="project" value="TreeGrafter"/>
</dbReference>
<dbReference type="GO" id="GO:0015031">
    <property type="term" value="P:protein transport"/>
    <property type="evidence" value="ECO:0007669"/>
    <property type="project" value="UniProtKB-KW"/>
</dbReference>
<dbReference type="PROSITE" id="PS50928">
    <property type="entry name" value="ABC_TM1"/>
    <property type="match status" value="1"/>
</dbReference>
<evidence type="ECO:0000313" key="12">
    <source>
        <dbReference type="Proteomes" id="UP000640485"/>
    </source>
</evidence>
<keyword evidence="12" id="KW-1185">Reference proteome</keyword>
<keyword evidence="6" id="KW-0653">Protein transport</keyword>
<dbReference type="AlphaFoldDB" id="A0A934W1A0"/>
<evidence type="ECO:0000256" key="9">
    <source>
        <dbReference type="RuleBase" id="RU363032"/>
    </source>
</evidence>
<organism evidence="11 12">
    <name type="scientific">Paracoccus caeni</name>
    <dbReference type="NCBI Taxonomy" id="657651"/>
    <lineage>
        <taxon>Bacteria</taxon>
        <taxon>Pseudomonadati</taxon>
        <taxon>Pseudomonadota</taxon>
        <taxon>Alphaproteobacteria</taxon>
        <taxon>Rhodobacterales</taxon>
        <taxon>Paracoccaceae</taxon>
        <taxon>Paracoccus</taxon>
    </lineage>
</organism>
<name>A0A934W1A0_9RHOB</name>
<comment type="subcellular location">
    <subcellularLocation>
        <location evidence="1 9">Cell membrane</location>
        <topology evidence="1 9">Multi-pass membrane protein</topology>
    </subcellularLocation>
</comment>
<feature type="transmembrane region" description="Helical" evidence="9">
    <location>
        <begin position="102"/>
        <end position="129"/>
    </location>
</feature>
<reference evidence="11" key="1">
    <citation type="submission" date="2021-01" db="EMBL/GenBank/DDBJ databases">
        <title>Paracoccus amoyensis sp. nov., isolated from the surface seawater along the coast of Xiamen Island, China.</title>
        <authorList>
            <person name="Lyu L."/>
        </authorList>
    </citation>
    <scope>NUCLEOTIDE SEQUENCE</scope>
    <source>
        <strain evidence="11">MJ17</strain>
    </source>
</reference>
<gene>
    <name evidence="11" type="ORF">JJJ17_14750</name>
</gene>
<evidence type="ECO:0000256" key="6">
    <source>
        <dbReference type="ARBA" id="ARBA00022927"/>
    </source>
</evidence>
<dbReference type="InterPro" id="IPR025966">
    <property type="entry name" value="OppC_N"/>
</dbReference>
<keyword evidence="8 9" id="KW-0472">Membrane</keyword>
<dbReference type="Pfam" id="PF12911">
    <property type="entry name" value="OppC_N"/>
    <property type="match status" value="1"/>
</dbReference>
<protein>
    <submittedName>
        <fullName evidence="11">ABC transporter permease subunit</fullName>
    </submittedName>
</protein>
<evidence type="ECO:0000256" key="1">
    <source>
        <dbReference type="ARBA" id="ARBA00004651"/>
    </source>
</evidence>
<dbReference type="InterPro" id="IPR000515">
    <property type="entry name" value="MetI-like"/>
</dbReference>
<feature type="transmembrane region" description="Helical" evidence="9">
    <location>
        <begin position="34"/>
        <end position="55"/>
    </location>
</feature>
<comment type="caution">
    <text evidence="11">The sequence shown here is derived from an EMBL/GenBank/DDBJ whole genome shotgun (WGS) entry which is preliminary data.</text>
</comment>
<dbReference type="SUPFAM" id="SSF161098">
    <property type="entry name" value="MetI-like"/>
    <property type="match status" value="1"/>
</dbReference>
<dbReference type="InterPro" id="IPR035906">
    <property type="entry name" value="MetI-like_sf"/>
</dbReference>
<dbReference type="PANTHER" id="PTHR43386:SF1">
    <property type="entry name" value="D,D-DIPEPTIDE TRANSPORT SYSTEM PERMEASE PROTEIN DDPC-RELATED"/>
    <property type="match status" value="1"/>
</dbReference>
<keyword evidence="4 9" id="KW-0812">Transmembrane</keyword>
<comment type="similarity">
    <text evidence="9">Belongs to the binding-protein-dependent transport system permease family.</text>
</comment>
<evidence type="ECO:0000256" key="3">
    <source>
        <dbReference type="ARBA" id="ARBA00022475"/>
    </source>
</evidence>
<keyword evidence="7 9" id="KW-1133">Transmembrane helix</keyword>
<dbReference type="GO" id="GO:0005886">
    <property type="term" value="C:plasma membrane"/>
    <property type="evidence" value="ECO:0007669"/>
    <property type="project" value="UniProtKB-SubCell"/>
</dbReference>
<dbReference type="RefSeq" id="WP_200687764.1">
    <property type="nucleotide sequence ID" value="NZ_JAEPRQ010000006.1"/>
</dbReference>
<sequence>MTDTSVTAVKLSDAAIRRRMLKEFWFYFSRNKGAVLGLIVFILLVLTAIFAPLLAPHDPTQQYRDALLVPPVWQEGGRAGFILGTDAVGRDMLSRLIFGARYSLFIGIVVVSVALSGGIIIGLIAGFYGRWIDTVIMRVMDVILAFPSLLLALVLVAVLGPGLTNAMIAIAIVYQPHFARLTRAAVMAEKQREYVTAARVAGAGNIRLMLKTILPNCLAPLIVQATLSFSSAVLDAAALGFLGMGAQPPAPEWGTMLAEAREFIMRAPWVVTFPGLAILISVLAINLMGDGLRDALDPKLKRS</sequence>
<accession>A0A934W1A0</accession>
<evidence type="ECO:0000256" key="7">
    <source>
        <dbReference type="ARBA" id="ARBA00022989"/>
    </source>
</evidence>
<dbReference type="PANTHER" id="PTHR43386">
    <property type="entry name" value="OLIGOPEPTIDE TRANSPORT SYSTEM PERMEASE PROTEIN APPC"/>
    <property type="match status" value="1"/>
</dbReference>
<keyword evidence="5" id="KW-0571">Peptide transport</keyword>